<keyword evidence="2 4" id="KW-0472">Membrane</keyword>
<dbReference type="PROSITE" id="PS50076">
    <property type="entry name" value="DNAJ_2"/>
    <property type="match status" value="1"/>
</dbReference>
<evidence type="ECO:0000256" key="2">
    <source>
        <dbReference type="ARBA" id="ARBA00023136"/>
    </source>
</evidence>
<comment type="caution">
    <text evidence="6">The sequence shown here is derived from an EMBL/GenBank/DDBJ whole genome shotgun (WGS) entry which is preliminary data.</text>
</comment>
<dbReference type="GO" id="GO:0016020">
    <property type="term" value="C:membrane"/>
    <property type="evidence" value="ECO:0007669"/>
    <property type="project" value="UniProtKB-SubCell"/>
</dbReference>
<feature type="domain" description="J" evidence="5">
    <location>
        <begin position="4"/>
        <end position="61"/>
    </location>
</feature>
<feature type="compositionally biased region" description="Low complexity" evidence="3">
    <location>
        <begin position="71"/>
        <end position="81"/>
    </location>
</feature>
<evidence type="ECO:0000256" key="1">
    <source>
        <dbReference type="ARBA" id="ARBA00004370"/>
    </source>
</evidence>
<feature type="region of interest" description="Disordered" evidence="3">
    <location>
        <begin position="283"/>
        <end position="326"/>
    </location>
</feature>
<evidence type="ECO:0000256" key="4">
    <source>
        <dbReference type="SAM" id="Phobius"/>
    </source>
</evidence>
<feature type="region of interest" description="Disordered" evidence="3">
    <location>
        <begin position="71"/>
        <end position="113"/>
    </location>
</feature>
<protein>
    <recommendedName>
        <fullName evidence="5">J domain-containing protein</fullName>
    </recommendedName>
</protein>
<reference evidence="6" key="1">
    <citation type="submission" date="2020-09" db="EMBL/GenBank/DDBJ databases">
        <title>Nocardioides sp. strain MJB4 16S ribosomal RNA gene Genome sequencing and assembly.</title>
        <authorList>
            <person name="Kim I."/>
        </authorList>
    </citation>
    <scope>NUCLEOTIDE SEQUENCE</scope>
    <source>
        <strain evidence="6">MJB4</strain>
    </source>
</reference>
<evidence type="ECO:0000256" key="3">
    <source>
        <dbReference type="SAM" id="MobiDB-lite"/>
    </source>
</evidence>
<feature type="transmembrane region" description="Helical" evidence="4">
    <location>
        <begin position="132"/>
        <end position="152"/>
    </location>
</feature>
<sequence>MSASWYDVLGVAPDAGSEEIRAAWKASISDLDPTDRRFALYNEAAGVLLDPDRRAAYDAGSVAAAPGAPAAAVDEPAAAEPAVDEPAADEPAPDGPAPDQTTAVGAAPAAGDRSGRLGRLARRVPRAAALPVRALVALAVLVALVLGAATWLQLTTVDSEAVEASLSDAREAAEAGLPKVFTYDYRFPDRDRDQAARVLTGDLRTDYEDLWDDAIGPNLERTKGTATSEVVGSGAVRTSGEGDRAEILVVLNTVTSNANQEQQVTLGLTVTMVEREGDWLIEKIDGWDPEVAGEGAEDPTEDPTGDPTEGPEKDTQDDPSEDAETP</sequence>
<dbReference type="InterPro" id="IPR001623">
    <property type="entry name" value="DnaJ_domain"/>
</dbReference>
<keyword evidence="4" id="KW-0812">Transmembrane</keyword>
<dbReference type="RefSeq" id="WP_192144080.1">
    <property type="nucleotide sequence ID" value="NZ_JACYXZ010000004.1"/>
</dbReference>
<comment type="subcellular location">
    <subcellularLocation>
        <location evidence="1">Membrane</location>
    </subcellularLocation>
</comment>
<feature type="compositionally biased region" description="Acidic residues" evidence="3">
    <location>
        <begin position="82"/>
        <end position="92"/>
    </location>
</feature>
<dbReference type="PRINTS" id="PR00625">
    <property type="entry name" value="JDOMAIN"/>
</dbReference>
<dbReference type="PANTHER" id="PTHR37042:SF4">
    <property type="entry name" value="OUTER MEMBRANE PROTEIN RV1973"/>
    <property type="match status" value="1"/>
</dbReference>
<dbReference type="CDD" id="cd06257">
    <property type="entry name" value="DnaJ"/>
    <property type="match status" value="1"/>
</dbReference>
<name>A0A927PZS7_9ACTN</name>
<dbReference type="EMBL" id="JACYXZ010000004">
    <property type="protein sequence ID" value="MBD8870733.1"/>
    <property type="molecule type" value="Genomic_DNA"/>
</dbReference>
<dbReference type="Pfam" id="PF00226">
    <property type="entry name" value="DnaJ"/>
    <property type="match status" value="1"/>
</dbReference>
<proteinExistence type="predicted"/>
<keyword evidence="7" id="KW-1185">Reference proteome</keyword>
<evidence type="ECO:0000313" key="7">
    <source>
        <dbReference type="Proteomes" id="UP000616839"/>
    </source>
</evidence>
<feature type="compositionally biased region" description="Acidic residues" evidence="3">
    <location>
        <begin position="295"/>
        <end position="304"/>
    </location>
</feature>
<dbReference type="AlphaFoldDB" id="A0A927PZS7"/>
<dbReference type="Gene3D" id="1.10.287.110">
    <property type="entry name" value="DnaJ domain"/>
    <property type="match status" value="1"/>
</dbReference>
<dbReference type="PANTHER" id="PTHR37042">
    <property type="entry name" value="OUTER MEMBRANE PROTEIN RV1973"/>
    <property type="match status" value="1"/>
</dbReference>
<dbReference type="SUPFAM" id="SSF46565">
    <property type="entry name" value="Chaperone J-domain"/>
    <property type="match status" value="1"/>
</dbReference>
<evidence type="ECO:0000313" key="6">
    <source>
        <dbReference type="EMBL" id="MBD8870733.1"/>
    </source>
</evidence>
<feature type="compositionally biased region" description="Acidic residues" evidence="3">
    <location>
        <begin position="317"/>
        <end position="326"/>
    </location>
</feature>
<organism evidence="6 7">
    <name type="scientific">Nocardioides donggukensis</name>
    <dbReference type="NCBI Taxonomy" id="2774019"/>
    <lineage>
        <taxon>Bacteria</taxon>
        <taxon>Bacillati</taxon>
        <taxon>Actinomycetota</taxon>
        <taxon>Actinomycetes</taxon>
        <taxon>Propionibacteriales</taxon>
        <taxon>Nocardioidaceae</taxon>
        <taxon>Nocardioides</taxon>
    </lineage>
</organism>
<keyword evidence="4" id="KW-1133">Transmembrane helix</keyword>
<dbReference type="Proteomes" id="UP000616839">
    <property type="component" value="Unassembled WGS sequence"/>
</dbReference>
<gene>
    <name evidence="6" type="ORF">IE331_13955</name>
</gene>
<dbReference type="InterPro" id="IPR036869">
    <property type="entry name" value="J_dom_sf"/>
</dbReference>
<accession>A0A927PZS7</accession>
<evidence type="ECO:0000259" key="5">
    <source>
        <dbReference type="PROSITE" id="PS50076"/>
    </source>
</evidence>